<dbReference type="Proteomes" id="UP001497383">
    <property type="component" value="Chromosome 1"/>
</dbReference>
<dbReference type="PANTHER" id="PTHR14614:SF109">
    <property type="entry name" value="RIBOSOMAL LYSINE N-METHYLTRANSFERASE 5"/>
    <property type="match status" value="1"/>
</dbReference>
<keyword evidence="2" id="KW-0949">S-adenosyl-L-methionine</keyword>
<evidence type="ECO:0000256" key="1">
    <source>
        <dbReference type="ARBA" id="ARBA00022603"/>
    </source>
</evidence>
<evidence type="ECO:0000256" key="4">
    <source>
        <dbReference type="ARBA" id="ARBA00039932"/>
    </source>
</evidence>
<dbReference type="InterPro" id="IPR029063">
    <property type="entry name" value="SAM-dependent_MTases_sf"/>
</dbReference>
<organism evidence="5 6">
    <name type="scientific">Lodderomyces beijingensis</name>
    <dbReference type="NCBI Taxonomy" id="1775926"/>
    <lineage>
        <taxon>Eukaryota</taxon>
        <taxon>Fungi</taxon>
        <taxon>Dikarya</taxon>
        <taxon>Ascomycota</taxon>
        <taxon>Saccharomycotina</taxon>
        <taxon>Pichiomycetes</taxon>
        <taxon>Debaryomycetaceae</taxon>
        <taxon>Candida/Lodderomyces clade</taxon>
        <taxon>Lodderomyces</taxon>
    </lineage>
</organism>
<dbReference type="GeneID" id="92205562"/>
<dbReference type="RefSeq" id="XP_066827304.1">
    <property type="nucleotide sequence ID" value="XM_066973794.1"/>
</dbReference>
<evidence type="ECO:0000313" key="5">
    <source>
        <dbReference type="EMBL" id="CAK9435639.1"/>
    </source>
</evidence>
<name>A0ABP0ZFB1_9ASCO</name>
<dbReference type="EMBL" id="OZ022405">
    <property type="protein sequence ID" value="CAK9435639.1"/>
    <property type="molecule type" value="Genomic_DNA"/>
</dbReference>
<evidence type="ECO:0000313" key="6">
    <source>
        <dbReference type="Proteomes" id="UP001497383"/>
    </source>
</evidence>
<dbReference type="Gene3D" id="3.40.50.150">
    <property type="entry name" value="Vaccinia Virus protein VP39"/>
    <property type="match status" value="1"/>
</dbReference>
<dbReference type="InterPro" id="IPR019410">
    <property type="entry name" value="Methyltransf_16"/>
</dbReference>
<dbReference type="SUPFAM" id="SSF53335">
    <property type="entry name" value="S-adenosyl-L-methionine-dependent methyltransferases"/>
    <property type="match status" value="1"/>
</dbReference>
<sequence>MDERFLSRLECLTSDNLDEHIFELYSENAPPSNLGFLNKSVDTIAVTLPQSHTQLQINQSISQLSTRTTTSTTGFICWQVSVYLADWLLSDTCPIKLKKSYKVLELGAGVGGICASTLASKVGHYIATDQKHILKLLKQNIAANAGNFHSSTITVDTTSKKIPSRKLNAPTIIDVVEFDWEDIERGKYNLSQVAGEQRVEVVIACDTIYNEYLVEPFTNAMKALLTTPGSIAVVAVQLRDAVTMEHFVSALVSDSRLSVFTFPRHLLSEELQIGFEVYCVKLSGSS</sequence>
<evidence type="ECO:0000256" key="3">
    <source>
        <dbReference type="ARBA" id="ARBA00038458"/>
    </source>
</evidence>
<reference evidence="5 6" key="1">
    <citation type="submission" date="2024-03" db="EMBL/GenBank/DDBJ databases">
        <authorList>
            <person name="Brejova B."/>
        </authorList>
    </citation>
    <scope>NUCLEOTIDE SEQUENCE [LARGE SCALE GENOMIC DNA]</scope>
    <source>
        <strain evidence="5 6">CBS 14171</strain>
    </source>
</reference>
<dbReference type="PANTHER" id="PTHR14614">
    <property type="entry name" value="HEPATOCELLULAR CARCINOMA-ASSOCIATED ANTIGEN"/>
    <property type="match status" value="1"/>
</dbReference>
<keyword evidence="1" id="KW-0489">Methyltransferase</keyword>
<keyword evidence="1" id="KW-0808">Transferase</keyword>
<dbReference type="Pfam" id="PF10294">
    <property type="entry name" value="Methyltransf_16"/>
    <property type="match status" value="1"/>
</dbReference>
<keyword evidence="6" id="KW-1185">Reference proteome</keyword>
<comment type="similarity">
    <text evidence="3">Belongs to the class I-like SAM-binding methyltransferase superfamily. RKM5 family.</text>
</comment>
<gene>
    <name evidence="5" type="ORF">LODBEIA_P03660</name>
</gene>
<evidence type="ECO:0000256" key="2">
    <source>
        <dbReference type="ARBA" id="ARBA00022691"/>
    </source>
</evidence>
<accession>A0ABP0ZFB1</accession>
<protein>
    <recommendedName>
        <fullName evidence="4">Ribosomal lysine N-methyltransferase 5</fullName>
    </recommendedName>
</protein>
<proteinExistence type="inferred from homology"/>